<dbReference type="EMBL" id="MZ311577">
    <property type="protein sequence ID" value="UBZ25521.1"/>
    <property type="molecule type" value="Genomic_DNA"/>
</dbReference>
<organism evidence="2 3">
    <name type="scientific">Crangon crangon nudivirus</name>
    <dbReference type="NCBI Taxonomy" id="2880838"/>
    <lineage>
        <taxon>Viruses</taxon>
        <taxon>Viruses incertae sedis</taxon>
        <taxon>Naldaviricetes</taxon>
        <taxon>Lefavirales</taxon>
        <taxon>Nudiviridae</taxon>
        <taxon>Gammanudivirus</taxon>
        <taxon>Gammanudivirus cracrangonis</taxon>
    </lineage>
</organism>
<feature type="region of interest" description="Disordered" evidence="1">
    <location>
        <begin position="60"/>
        <end position="79"/>
    </location>
</feature>
<proteinExistence type="predicted"/>
<evidence type="ECO:0000313" key="3">
    <source>
        <dbReference type="Proteomes" id="UP000831195"/>
    </source>
</evidence>
<feature type="compositionally biased region" description="Basic residues" evidence="1">
    <location>
        <begin position="119"/>
        <end position="128"/>
    </location>
</feature>
<evidence type="ECO:0000256" key="1">
    <source>
        <dbReference type="SAM" id="MobiDB-lite"/>
    </source>
</evidence>
<sequence length="663" mass="76467">MAAQQNRMDSNTVDTLEAILNAFENYNSQYAIPATLMMRRCIEHLKQSANIINKKLHPNNQHAQTKAEQENVDIESTTTRRNSQYKTSALIMLYYTIYTSTEGHPPENIQFKDEEKATKDRKRKRNKNPRSTYVQITHYNTFLSRNNSYTYDMVKNVDLHMKRLVQFGIDEYYKYCGQWLAIGLVIKDKEKGDSKKKSKYEMYDTENIGDNGNEYLTPYEPHDINTLKNMSKEPGVLMKFYQAWLMECDWEVLMTEIEMRLTSVYPPAQTIRLLQYIVSIVAKAAFTSNEKQLQFEKLSSELKAGSYLNVAKMLMEWVVKCKYRRYDVKDYQVIDDKQLYDIKCYPDIARNTENMYVYATSVYMNLSTANYKNETGKVNIAYTVVEGKINQRTYFFDLISVPKPAVLELLNWKQRLEVLKKLSAGLDHTIIEVEPISHRKIQFDAYPQGSQMYYYIRTTGLGIGTLFIKKATTKNKTRHPAQPANKRYKRTTPIDLVPVNGQRHIANKEVEEEEVPTGLTSSDILKFARLTHLFNMTRAEHTQQQYSSYYPQFSLSNPLGMLSFPLMDSSPIPSPSPPPPPSYYSGGLNYRSVSAVTPKVEDFPATEPTPSDNTITTAPTTSSQKYTAQQVDSISRISNRLKTADTYNFSFQSIIDSDSNDDD</sequence>
<feature type="compositionally biased region" description="Polar residues" evidence="1">
    <location>
        <begin position="608"/>
        <end position="630"/>
    </location>
</feature>
<gene>
    <name evidence="2" type="ORF">CcNV_037</name>
</gene>
<feature type="region of interest" description="Disordered" evidence="1">
    <location>
        <begin position="105"/>
        <end position="131"/>
    </location>
</feature>
<protein>
    <submittedName>
        <fullName evidence="2">Uncharacterized protein</fullName>
    </submittedName>
</protein>
<evidence type="ECO:0000313" key="2">
    <source>
        <dbReference type="EMBL" id="UBZ25521.1"/>
    </source>
</evidence>
<accession>A0AAE8XZV5</accession>
<dbReference type="Proteomes" id="UP000831195">
    <property type="component" value="Segment"/>
</dbReference>
<keyword evidence="3" id="KW-1185">Reference proteome</keyword>
<reference evidence="2" key="1">
    <citation type="journal article" date="2021" name="Viruses">
        <title>Identification and Full Characterisation of Two Novel Crustacean Infecting Members of the Family Nudiviridae Provides Support for Two Subfamilies.</title>
        <authorList>
            <person name="Bateman K.S."/>
            <person name="Kerr R."/>
            <person name="Stentiford G.D."/>
            <person name="Bean T.P."/>
            <person name="Hooper C."/>
            <person name="Van Eynde B."/>
            <person name="Delbare D."/>
            <person name="Bojko J."/>
            <person name="Christiaens O."/>
            <person name="Taning C.N.T."/>
            <person name="Smagghe G."/>
            <person name="van Oers M.M."/>
            <person name="van Aerle R."/>
        </authorList>
    </citation>
    <scope>NUCLEOTIDE SEQUENCE</scope>
    <source>
        <strain evidence="2">AN1</strain>
    </source>
</reference>
<feature type="region of interest" description="Disordered" evidence="1">
    <location>
        <begin position="601"/>
        <end position="630"/>
    </location>
</feature>
<name>A0AAE8XZV5_9VIRU</name>